<accession>A0ABP0JQ97</accession>
<dbReference type="PANTHER" id="PTHR11802:SF201">
    <property type="entry name" value="CARBOXYPEPTIDASE"/>
    <property type="match status" value="1"/>
</dbReference>
<dbReference type="InterPro" id="IPR029058">
    <property type="entry name" value="AB_hydrolase_fold"/>
</dbReference>
<evidence type="ECO:0000313" key="6">
    <source>
        <dbReference type="Proteomes" id="UP001642464"/>
    </source>
</evidence>
<protein>
    <recommendedName>
        <fullName evidence="2">Carboxypeptidase</fullName>
        <ecNumber evidence="2">3.4.16.-</ecNumber>
    </recommendedName>
</protein>
<keyword evidence="2" id="KW-0645">Protease</keyword>
<evidence type="ECO:0000256" key="2">
    <source>
        <dbReference type="RuleBase" id="RU361156"/>
    </source>
</evidence>
<dbReference type="EMBL" id="CAXAMM010008191">
    <property type="protein sequence ID" value="CAK9016651.1"/>
    <property type="molecule type" value="Genomic_DNA"/>
</dbReference>
<comment type="caution">
    <text evidence="5">The sequence shown here is derived from an EMBL/GenBank/DDBJ whole genome shotgun (WGS) entry which is preliminary data.</text>
</comment>
<evidence type="ECO:0000256" key="3">
    <source>
        <dbReference type="SAM" id="SignalP"/>
    </source>
</evidence>
<sequence length="466" mass="52449">MKTIALLLCIALAQSEQYGRDALQDEIHHLPGAPPVPPGQNSLGFRHFAGYIDVSPDGEPKGSRQLFYWFVEAQKNHSTAPLFLWTNGGPGCSGLAGFMTENGPFRPGFNGTSLVWNTYSWNKIVNMIFIEQPVGVGFSKGNLDYYGDAQAADDNYKFLQGFFERYPHLTEHDFYLSSESYGGHYLPTLASLLVKRGGVRKFKGVFLGNPLTYMPYRDYGFYGTLWGHQLIPKYSWDDYVSHDCQHVNSPICGTILQKMYTIVSGLDPYALDFPTCSGSQATGQHERLAILNMIARATGGKAQVYQPCSEDLSHQYLNQPEVKAAIHAMDVDWEMCSNRVHYYYNTTDTLAPMMPYWTELIQSDWNLNLMIFSGDDDAICATLGSQQFVWDLGFTPTDRNWESWKVDGQIAGFWTDFNVPSKGSFSFVTVHNAGHMVPSTQPKRALELLRRYLRHTWGGDSTLATV</sequence>
<dbReference type="Gene3D" id="3.40.50.1820">
    <property type="entry name" value="alpha/beta hydrolase"/>
    <property type="match status" value="1"/>
</dbReference>
<gene>
    <name evidence="5" type="ORF">SCF082_LOCUS13283</name>
    <name evidence="4" type="ORF">SCF082_LOCUS2058</name>
</gene>
<evidence type="ECO:0000256" key="1">
    <source>
        <dbReference type="ARBA" id="ARBA00009431"/>
    </source>
</evidence>
<comment type="similarity">
    <text evidence="1 2">Belongs to the peptidase S10 family.</text>
</comment>
<keyword evidence="2" id="KW-0378">Hydrolase</keyword>
<feature type="signal peptide" evidence="3">
    <location>
        <begin position="1"/>
        <end position="15"/>
    </location>
</feature>
<dbReference type="InterPro" id="IPR033124">
    <property type="entry name" value="Ser_caboxypep_his_AS"/>
</dbReference>
<feature type="chain" id="PRO_5045029184" description="Carboxypeptidase" evidence="3">
    <location>
        <begin position="16"/>
        <end position="466"/>
    </location>
</feature>
<organism evidence="5 6">
    <name type="scientific">Durusdinium trenchii</name>
    <dbReference type="NCBI Taxonomy" id="1381693"/>
    <lineage>
        <taxon>Eukaryota</taxon>
        <taxon>Sar</taxon>
        <taxon>Alveolata</taxon>
        <taxon>Dinophyceae</taxon>
        <taxon>Suessiales</taxon>
        <taxon>Symbiodiniaceae</taxon>
        <taxon>Durusdinium</taxon>
    </lineage>
</organism>
<keyword evidence="3" id="KW-0732">Signal</keyword>
<reference evidence="5 6" key="1">
    <citation type="submission" date="2024-02" db="EMBL/GenBank/DDBJ databases">
        <authorList>
            <person name="Chen Y."/>
            <person name="Shah S."/>
            <person name="Dougan E. K."/>
            <person name="Thang M."/>
            <person name="Chan C."/>
        </authorList>
    </citation>
    <scope>NUCLEOTIDE SEQUENCE [LARGE SCALE GENOMIC DNA]</scope>
</reference>
<dbReference type="Pfam" id="PF00450">
    <property type="entry name" value="Peptidase_S10"/>
    <property type="match status" value="1"/>
</dbReference>
<dbReference type="PANTHER" id="PTHR11802">
    <property type="entry name" value="SERINE PROTEASE FAMILY S10 SERINE CARBOXYPEPTIDASE"/>
    <property type="match status" value="1"/>
</dbReference>
<dbReference type="PROSITE" id="PS00560">
    <property type="entry name" value="CARBOXYPEPT_SER_HIS"/>
    <property type="match status" value="1"/>
</dbReference>
<dbReference type="InterPro" id="IPR018202">
    <property type="entry name" value="Ser_caboxypep_ser_AS"/>
</dbReference>
<name>A0ABP0JQ97_9DINO</name>
<dbReference type="PROSITE" id="PS00131">
    <property type="entry name" value="CARBOXYPEPT_SER_SER"/>
    <property type="match status" value="1"/>
</dbReference>
<evidence type="ECO:0000313" key="4">
    <source>
        <dbReference type="EMBL" id="CAK8989958.1"/>
    </source>
</evidence>
<keyword evidence="2" id="KW-0121">Carboxypeptidase</keyword>
<evidence type="ECO:0000313" key="5">
    <source>
        <dbReference type="EMBL" id="CAK9016651.1"/>
    </source>
</evidence>
<dbReference type="PRINTS" id="PR00724">
    <property type="entry name" value="CRBOXYPTASEC"/>
</dbReference>
<dbReference type="SUPFAM" id="SSF53474">
    <property type="entry name" value="alpha/beta-Hydrolases"/>
    <property type="match status" value="1"/>
</dbReference>
<dbReference type="InterPro" id="IPR001563">
    <property type="entry name" value="Peptidase_S10"/>
</dbReference>
<proteinExistence type="inferred from homology"/>
<dbReference type="EC" id="3.4.16.-" evidence="2"/>
<keyword evidence="6" id="KW-1185">Reference proteome</keyword>
<dbReference type="Proteomes" id="UP001642464">
    <property type="component" value="Unassembled WGS sequence"/>
</dbReference>
<dbReference type="EMBL" id="CAXAMM010001003">
    <property type="protein sequence ID" value="CAK8989958.1"/>
    <property type="molecule type" value="Genomic_DNA"/>
</dbReference>